<evidence type="ECO:0000256" key="3">
    <source>
        <dbReference type="ARBA" id="ARBA00022695"/>
    </source>
</evidence>
<dbReference type="Pfam" id="PF05919">
    <property type="entry name" value="Mitovir_RNA_pol"/>
    <property type="match status" value="1"/>
</dbReference>
<keyword evidence="3" id="KW-0548">Nucleotidyltransferase</keyword>
<proteinExistence type="predicted"/>
<evidence type="ECO:0000256" key="1">
    <source>
        <dbReference type="ARBA" id="ARBA00022484"/>
    </source>
</evidence>
<dbReference type="GO" id="GO:0003968">
    <property type="term" value="F:RNA-directed RNA polymerase activity"/>
    <property type="evidence" value="ECO:0007669"/>
    <property type="project" value="UniProtKB-KW"/>
</dbReference>
<reference evidence="4" key="1">
    <citation type="journal article" date="2020" name="Virus Evol.">
        <title>Analysis of the virome associated to grapevine downy mildew lesions reveals new mycovirus lineages.</title>
        <authorList>
            <person name="Chiapello M."/>
            <person name="Rodriguez-Romero J."/>
            <person name="Ayllon M.A."/>
            <person name="Turina M."/>
        </authorList>
    </citation>
    <scope>NUCLEOTIDE SEQUENCE</scope>
    <source>
        <strain evidence="4">DMG-G_DN41097</strain>
    </source>
</reference>
<dbReference type="InterPro" id="IPR008686">
    <property type="entry name" value="RNA_pol_mitovir"/>
</dbReference>
<dbReference type="EMBL" id="MN539791">
    <property type="protein sequence ID" value="QIR30253.1"/>
    <property type="molecule type" value="Genomic_RNA"/>
</dbReference>
<evidence type="ECO:0000256" key="2">
    <source>
        <dbReference type="ARBA" id="ARBA00022679"/>
    </source>
</evidence>
<sequence length="753" mass="87526">MCKYLKAISMYIMQYSSSSNKHSYIHSHTFGLAVSLTKSGIPRILPMYFRKSICSNDKIIIKYILTICNLYRVLPYQGKVKISTITDPFLGQIKTDMIGYIKIFWKILSPKPFVWLWNPFVLSSSGPFTLVVPGRFKTKDKKTGKIKITNVSKGNSTSGFLTALAVLYESNMWKDVKWFFTSCPSTISNVEIFDQLEGLAKSLIKTPWFNYWSGASLGALAFKQEPGKVRVFAMVDCITQWILNPLHNYLFDILKYIWVKYKTDATFDQDAGVKHLQQLMLKSTSGVYSFDLTAATDRLPLIVQKKLLNHLIPSLGDSWGNLLVNRTYKVPPCKETREHVVTYNCGQPMGALSSWAMLAITHHFLVQFSAYRAFGKKVWFKEYMVLGDDLVICNSQVAKHYLVIMEELKVGINLSKSLVSLHRKVAEFAKRLIDPTFDLSPWSLKEFTSLYSNWAILLQSVRKRDIALVPYLRFIGYGSKAAGHSFRIRWGKEFNIKNIYYMLHRFAVIETKDLFRGFLLLADWVGLSAIRNKRLFMKTLPKMWKYVDKDLLDNNIQRRNRVDFLKPISSIELLGLRRLSKYWLDWFVVFSSPDRSIGITAPKIKVVDPLSLAFMFEKMDYSLYIIFRGSKFYHQLCYGRNEDLDSLLSRDIGSERLYHVNTVDYLKFMWDDPKTWLANPRLDQSCIPKNLNHLFLAQPPEEMKLAYVKDMRSLAKTMSFWYEAYLMKIKIWNGLIQLPKPKPKVVMPRWFRP</sequence>
<organism evidence="4">
    <name type="scientific">Plasmopara viticola lesion associated mitovirus 30</name>
    <dbReference type="NCBI Taxonomy" id="2719457"/>
    <lineage>
        <taxon>Viruses</taxon>
        <taxon>Riboviria</taxon>
        <taxon>Orthornavirae</taxon>
        <taxon>Lenarviricota</taxon>
        <taxon>Howeltoviricetes</taxon>
        <taxon>Cryppavirales</taxon>
        <taxon>Mitoviridae</taxon>
        <taxon>Mitovirus</taxon>
    </lineage>
</organism>
<evidence type="ECO:0000313" key="4">
    <source>
        <dbReference type="EMBL" id="QIR30253.1"/>
    </source>
</evidence>
<keyword evidence="1 4" id="KW-0696">RNA-directed RNA polymerase</keyword>
<dbReference type="PANTHER" id="PTHR34456:SF13">
    <property type="entry name" value="REVERSE TRANSCRIPTASE DOMAIN-CONTAINING PROTEIN"/>
    <property type="match status" value="1"/>
</dbReference>
<name>A0A6G9RTC1_9VIRU</name>
<keyword evidence="2" id="KW-0808">Transferase</keyword>
<dbReference type="SUPFAM" id="SSF56672">
    <property type="entry name" value="DNA/RNA polymerases"/>
    <property type="match status" value="1"/>
</dbReference>
<dbReference type="PANTHER" id="PTHR34456">
    <property type="entry name" value="MITOVIRUS RNA-DEPENDENT RNA POLYMERASE"/>
    <property type="match status" value="1"/>
</dbReference>
<protein>
    <submittedName>
        <fullName evidence="4">RNA-dependent RNA polymerase</fullName>
    </submittedName>
</protein>
<dbReference type="InterPro" id="IPR043502">
    <property type="entry name" value="DNA/RNA_pol_sf"/>
</dbReference>
<accession>A0A6G9RTC1</accession>